<proteinExistence type="predicted"/>
<dbReference type="EMBL" id="CAVLEF010000010">
    <property type="protein sequence ID" value="CAK1547902.1"/>
    <property type="molecule type" value="Genomic_DNA"/>
</dbReference>
<dbReference type="Proteomes" id="UP001497472">
    <property type="component" value="Unassembled WGS sequence"/>
</dbReference>
<evidence type="ECO:0000313" key="1">
    <source>
        <dbReference type="EMBL" id="CAK1547902.1"/>
    </source>
</evidence>
<name>A0AAV1JF06_9NEOP</name>
<evidence type="ECO:0000313" key="2">
    <source>
        <dbReference type="Proteomes" id="UP001497472"/>
    </source>
</evidence>
<reference evidence="1 2" key="1">
    <citation type="submission" date="2023-11" db="EMBL/GenBank/DDBJ databases">
        <authorList>
            <person name="Okamura Y."/>
        </authorList>
    </citation>
    <scope>NUCLEOTIDE SEQUENCE [LARGE SCALE GENOMIC DNA]</scope>
</reference>
<protein>
    <submittedName>
        <fullName evidence="1">Uncharacterized protein</fullName>
    </submittedName>
</protein>
<organism evidence="1 2">
    <name type="scientific">Leptosia nina</name>
    <dbReference type="NCBI Taxonomy" id="320188"/>
    <lineage>
        <taxon>Eukaryota</taxon>
        <taxon>Metazoa</taxon>
        <taxon>Ecdysozoa</taxon>
        <taxon>Arthropoda</taxon>
        <taxon>Hexapoda</taxon>
        <taxon>Insecta</taxon>
        <taxon>Pterygota</taxon>
        <taxon>Neoptera</taxon>
        <taxon>Endopterygota</taxon>
        <taxon>Lepidoptera</taxon>
        <taxon>Glossata</taxon>
        <taxon>Ditrysia</taxon>
        <taxon>Papilionoidea</taxon>
        <taxon>Pieridae</taxon>
        <taxon>Pierinae</taxon>
        <taxon>Leptosia</taxon>
    </lineage>
</organism>
<sequence length="299" mass="35158">MYQFTSSSMLILERCIDLAKQRNETNQWNQKFSLKSSYSNEFINNLDAKEGAQLKELNYAHEEIILDPSINNEQKYKDILTDPIAYIDVILEEGSLDNILLIFLSENLTDMDVERLSGHILEDRVNLRFIENFFTYFLPNCFKRENSRLSLDLLIRAFKSYPAKFHLLLQRTLDTEMDCHIFQEFTSILTPQELSAIMKSFIEFDLSVDVLIRHMFAFVSCYKSCIKDVKINNFVVVKLNEAAEKCTADKQYGRLLLTYLQNKNDNFKLSLLKRIVDNHRSPFKRPCLNMLNELVKRNE</sequence>
<dbReference type="Gene3D" id="1.25.40.480">
    <property type="match status" value="1"/>
</dbReference>
<accession>A0AAV1JF06</accession>
<comment type="caution">
    <text evidence="1">The sequence shown here is derived from an EMBL/GenBank/DDBJ whole genome shotgun (WGS) entry which is preliminary data.</text>
</comment>
<keyword evidence="2" id="KW-1185">Reference proteome</keyword>
<gene>
    <name evidence="1" type="ORF">LNINA_LOCUS7340</name>
</gene>
<dbReference type="AlphaFoldDB" id="A0AAV1JF06"/>